<dbReference type="RefSeq" id="WP_377188404.1">
    <property type="nucleotide sequence ID" value="NZ_JBHUPD010000003.1"/>
</dbReference>
<keyword evidence="2" id="KW-1185">Reference proteome</keyword>
<dbReference type="EMBL" id="JBHUPD010000003">
    <property type="protein sequence ID" value="MFD2874202.1"/>
    <property type="molecule type" value="Genomic_DNA"/>
</dbReference>
<proteinExistence type="predicted"/>
<dbReference type="Proteomes" id="UP001597557">
    <property type="component" value="Unassembled WGS sequence"/>
</dbReference>
<name>A0ABW5YH89_9SPHI</name>
<accession>A0ABW5YH89</accession>
<protein>
    <submittedName>
        <fullName evidence="1">Uncharacterized protein</fullName>
    </submittedName>
</protein>
<evidence type="ECO:0000313" key="1">
    <source>
        <dbReference type="EMBL" id="MFD2874202.1"/>
    </source>
</evidence>
<gene>
    <name evidence="1" type="ORF">ACFS5N_17095</name>
</gene>
<organism evidence="1 2">
    <name type="scientific">Mucilaginibacter ximonensis</name>
    <dbReference type="NCBI Taxonomy" id="538021"/>
    <lineage>
        <taxon>Bacteria</taxon>
        <taxon>Pseudomonadati</taxon>
        <taxon>Bacteroidota</taxon>
        <taxon>Sphingobacteriia</taxon>
        <taxon>Sphingobacteriales</taxon>
        <taxon>Sphingobacteriaceae</taxon>
        <taxon>Mucilaginibacter</taxon>
    </lineage>
</organism>
<evidence type="ECO:0000313" key="2">
    <source>
        <dbReference type="Proteomes" id="UP001597557"/>
    </source>
</evidence>
<dbReference type="Gene3D" id="1.20.1090.10">
    <property type="entry name" value="Dehydroquinate synthase-like - alpha domain"/>
    <property type="match status" value="1"/>
</dbReference>
<sequence>MQKDKKNQNGKINCTLLGKIGQFNIDNICTPEELIEGVNYYANL</sequence>
<comment type="caution">
    <text evidence="1">The sequence shown here is derived from an EMBL/GenBank/DDBJ whole genome shotgun (WGS) entry which is preliminary data.</text>
</comment>
<reference evidence="2" key="1">
    <citation type="journal article" date="2019" name="Int. J. Syst. Evol. Microbiol.">
        <title>The Global Catalogue of Microorganisms (GCM) 10K type strain sequencing project: providing services to taxonomists for standard genome sequencing and annotation.</title>
        <authorList>
            <consortium name="The Broad Institute Genomics Platform"/>
            <consortium name="The Broad Institute Genome Sequencing Center for Infectious Disease"/>
            <person name="Wu L."/>
            <person name="Ma J."/>
        </authorList>
    </citation>
    <scope>NUCLEOTIDE SEQUENCE [LARGE SCALE GENOMIC DNA]</scope>
    <source>
        <strain evidence="2">KCTC 22437</strain>
    </source>
</reference>